<dbReference type="InterPro" id="IPR050984">
    <property type="entry name" value="Gfo/Idh/MocA_domain"/>
</dbReference>
<evidence type="ECO:0000256" key="1">
    <source>
        <dbReference type="ARBA" id="ARBA00010928"/>
    </source>
</evidence>
<comment type="similarity">
    <text evidence="1">Belongs to the Gfo/Idh/MocA family.</text>
</comment>
<dbReference type="Gene3D" id="3.40.50.720">
    <property type="entry name" value="NAD(P)-binding Rossmann-like Domain"/>
    <property type="match status" value="1"/>
</dbReference>
<evidence type="ECO:0000259" key="4">
    <source>
        <dbReference type="Pfam" id="PF22725"/>
    </source>
</evidence>
<evidence type="ECO:0000313" key="6">
    <source>
        <dbReference type="Proteomes" id="UP000367750"/>
    </source>
</evidence>
<organism evidence="5 6">
    <name type="scientific">Paenibacillus spiritus</name>
    <dbReference type="NCBI Taxonomy" id="2496557"/>
    <lineage>
        <taxon>Bacteria</taxon>
        <taxon>Bacillati</taxon>
        <taxon>Bacillota</taxon>
        <taxon>Bacilli</taxon>
        <taxon>Bacillales</taxon>
        <taxon>Paenibacillaceae</taxon>
        <taxon>Paenibacillus</taxon>
    </lineage>
</organism>
<dbReference type="InterPro" id="IPR000683">
    <property type="entry name" value="Gfo/Idh/MocA-like_OxRdtase_N"/>
</dbReference>
<keyword evidence="6" id="KW-1185">Reference proteome</keyword>
<evidence type="ECO:0000256" key="2">
    <source>
        <dbReference type="ARBA" id="ARBA00023002"/>
    </source>
</evidence>
<dbReference type="SUPFAM" id="SSF51735">
    <property type="entry name" value="NAD(P)-binding Rossmann-fold domains"/>
    <property type="match status" value="1"/>
</dbReference>
<sequence>MRTHLDGAIRIGIIGSGRIAERFISEAQQVQGIEVVGVYNPRFPAAREFADRHHLEIAAESEEMLYKGVDAVYIASPHETHFYYIMNALVKGKHVWCEKPMVLDKQEAEKAFACAKHQGLVLMEAIKTAYCPGFLKVLEVLDSGRIGLIRDVEGTFTKLSPPGEHWRELSPSPWAGSFTELGSYPLMAVLSILGDQYESLRFEHIPGQHGLDLYTKAYFRYTDSLATVKVGLGVKSEGTLVVSGSKGYLKVVAPWWKTDAFSLYYEDATSRDDFEEEFAGEGLRYGLSWFAAAIQGSQEAVRLLPSKVSIGIAAIMAAFLKERNGGRRGVGRTNG</sequence>
<dbReference type="Gene3D" id="3.30.360.10">
    <property type="entry name" value="Dihydrodipicolinate Reductase, domain 2"/>
    <property type="match status" value="1"/>
</dbReference>
<feature type="domain" description="Gfo/Idh/MocA-like oxidoreductase N-terminal" evidence="3">
    <location>
        <begin position="9"/>
        <end position="124"/>
    </location>
</feature>
<dbReference type="PANTHER" id="PTHR22604">
    <property type="entry name" value="OXIDOREDUCTASES"/>
    <property type="match status" value="1"/>
</dbReference>
<gene>
    <name evidence="5" type="ORF">F4V43_17120</name>
</gene>
<dbReference type="GO" id="GO:0000166">
    <property type="term" value="F:nucleotide binding"/>
    <property type="evidence" value="ECO:0007669"/>
    <property type="project" value="InterPro"/>
</dbReference>
<dbReference type="PANTHER" id="PTHR22604:SF105">
    <property type="entry name" value="TRANS-1,2-DIHYDROBENZENE-1,2-DIOL DEHYDROGENASE"/>
    <property type="match status" value="1"/>
</dbReference>
<protein>
    <submittedName>
        <fullName evidence="5">Gfo/Idh/MocA family oxidoreductase</fullName>
    </submittedName>
</protein>
<dbReference type="GO" id="GO:0016491">
    <property type="term" value="F:oxidoreductase activity"/>
    <property type="evidence" value="ECO:0007669"/>
    <property type="project" value="UniProtKB-KW"/>
</dbReference>
<dbReference type="OrthoDB" id="9802794at2"/>
<dbReference type="InterPro" id="IPR055170">
    <property type="entry name" value="GFO_IDH_MocA-like_dom"/>
</dbReference>
<evidence type="ECO:0000313" key="5">
    <source>
        <dbReference type="EMBL" id="KAA8997974.1"/>
    </source>
</evidence>
<accession>A0A5J5FY43</accession>
<dbReference type="SUPFAM" id="SSF55347">
    <property type="entry name" value="Glyceraldehyde-3-phosphate dehydrogenase-like, C-terminal domain"/>
    <property type="match status" value="1"/>
</dbReference>
<proteinExistence type="inferred from homology"/>
<dbReference type="RefSeq" id="WP_150459474.1">
    <property type="nucleotide sequence ID" value="NZ_VYKK01000028.1"/>
</dbReference>
<reference evidence="5 6" key="1">
    <citation type="submission" date="2019-09" db="EMBL/GenBank/DDBJ databases">
        <title>Bacillus ochoae sp. nov., Paenibacillus whitsoniae sp. nov., Paenibacillus spiritus sp. nov. Isolated from the Mars Exploration Rover during spacecraft assembly.</title>
        <authorList>
            <person name="Seuylemezian A."/>
            <person name="Vaishampayan P."/>
        </authorList>
    </citation>
    <scope>NUCLEOTIDE SEQUENCE [LARGE SCALE GENOMIC DNA]</scope>
    <source>
        <strain evidence="5 6">MER_111</strain>
    </source>
</reference>
<dbReference type="AlphaFoldDB" id="A0A5J5FY43"/>
<dbReference type="Pfam" id="PF01408">
    <property type="entry name" value="GFO_IDH_MocA"/>
    <property type="match status" value="1"/>
</dbReference>
<keyword evidence="2" id="KW-0560">Oxidoreductase</keyword>
<comment type="caution">
    <text evidence="5">The sequence shown here is derived from an EMBL/GenBank/DDBJ whole genome shotgun (WGS) entry which is preliminary data.</text>
</comment>
<dbReference type="Proteomes" id="UP000367750">
    <property type="component" value="Unassembled WGS sequence"/>
</dbReference>
<evidence type="ECO:0000259" key="3">
    <source>
        <dbReference type="Pfam" id="PF01408"/>
    </source>
</evidence>
<name>A0A5J5FY43_9BACL</name>
<dbReference type="InterPro" id="IPR036291">
    <property type="entry name" value="NAD(P)-bd_dom_sf"/>
</dbReference>
<dbReference type="EMBL" id="VYKK01000028">
    <property type="protein sequence ID" value="KAA8997974.1"/>
    <property type="molecule type" value="Genomic_DNA"/>
</dbReference>
<dbReference type="Pfam" id="PF22725">
    <property type="entry name" value="GFO_IDH_MocA_C3"/>
    <property type="match status" value="1"/>
</dbReference>
<feature type="domain" description="GFO/IDH/MocA-like oxidoreductase" evidence="4">
    <location>
        <begin position="134"/>
        <end position="249"/>
    </location>
</feature>